<reference evidence="1" key="2">
    <citation type="submission" date="2019-06" db="EMBL/GenBank/DDBJ databases">
        <title>Genomics analysis of Aphanomyces spp. identifies a new class of oomycete effector associated with host adaptation.</title>
        <authorList>
            <person name="Gaulin E."/>
        </authorList>
    </citation>
    <scope>NUCLEOTIDE SEQUENCE</scope>
    <source>
        <strain evidence="1">CBS 578.67</strain>
    </source>
</reference>
<evidence type="ECO:0000313" key="1">
    <source>
        <dbReference type="EMBL" id="KAF0684268.1"/>
    </source>
</evidence>
<organism evidence="2 3">
    <name type="scientific">Aphanomyces stellatus</name>
    <dbReference type="NCBI Taxonomy" id="120398"/>
    <lineage>
        <taxon>Eukaryota</taxon>
        <taxon>Sar</taxon>
        <taxon>Stramenopiles</taxon>
        <taxon>Oomycota</taxon>
        <taxon>Saprolegniomycetes</taxon>
        <taxon>Saprolegniales</taxon>
        <taxon>Verrucalvaceae</taxon>
        <taxon>Aphanomyces</taxon>
    </lineage>
</organism>
<evidence type="ECO:0000313" key="3">
    <source>
        <dbReference type="Proteomes" id="UP000332933"/>
    </source>
</evidence>
<dbReference type="OrthoDB" id="68839at2759"/>
<dbReference type="Proteomes" id="UP000332933">
    <property type="component" value="Unassembled WGS sequence"/>
</dbReference>
<accession>A0A485LQC5</accession>
<dbReference type="AlphaFoldDB" id="A0A485LQC5"/>
<dbReference type="EMBL" id="VJMH01007304">
    <property type="protein sequence ID" value="KAF0684268.1"/>
    <property type="molecule type" value="Genomic_DNA"/>
</dbReference>
<keyword evidence="3" id="KW-1185">Reference proteome</keyword>
<reference evidence="2 3" key="1">
    <citation type="submission" date="2019-03" db="EMBL/GenBank/DDBJ databases">
        <authorList>
            <person name="Gaulin E."/>
            <person name="Dumas B."/>
        </authorList>
    </citation>
    <scope>NUCLEOTIDE SEQUENCE [LARGE SCALE GENOMIC DNA]</scope>
    <source>
        <strain evidence="2">CBS 568.67</strain>
    </source>
</reference>
<proteinExistence type="predicted"/>
<gene>
    <name evidence="2" type="primary">Aste57867_23732</name>
    <name evidence="1" type="ORF">As57867_023660</name>
    <name evidence="2" type="ORF">ASTE57867_23732</name>
</gene>
<protein>
    <submittedName>
        <fullName evidence="2">Aste57867_23732 protein</fullName>
    </submittedName>
</protein>
<dbReference type="EMBL" id="CAADRA010007330">
    <property type="protein sequence ID" value="VFU00377.1"/>
    <property type="molecule type" value="Genomic_DNA"/>
</dbReference>
<evidence type="ECO:0000313" key="2">
    <source>
        <dbReference type="EMBL" id="VFU00377.1"/>
    </source>
</evidence>
<sequence length="227" mass="25410">MKRLCRAATAPHQRVLPTNALVHVTFYTSDSSTVFSLLTALRTPKARGPLEPLNQLGLIVDHERLWPRLVLGGPTLSMMRDAVAAIATYYTQVVVEGVVDLAWLRRVLHPAAEIEWRYMPGEESWEMENAPALDIDAWYGEWSTFRITRVVFAGEIDLPQQMVAALPTLVHLIGMVVKETGVPSIADIVAFVATSKLTELHLHLLYDDRDMVDADAMTPSMLRHLVE</sequence>
<name>A0A485LQC5_9STRA</name>